<dbReference type="GO" id="GO:0020037">
    <property type="term" value="F:heme binding"/>
    <property type="evidence" value="ECO:0007669"/>
    <property type="project" value="InterPro"/>
</dbReference>
<accession>A0A250ITK4</accession>
<dbReference type="OrthoDB" id="918766at2"/>
<dbReference type="Proteomes" id="UP000217289">
    <property type="component" value="Chromosome"/>
</dbReference>
<dbReference type="GO" id="GO:0019441">
    <property type="term" value="P:L-tryptophan catabolic process to kynurenine"/>
    <property type="evidence" value="ECO:0007669"/>
    <property type="project" value="InterPro"/>
</dbReference>
<dbReference type="Pfam" id="PF08933">
    <property type="entry name" value="PrnB"/>
    <property type="match status" value="1"/>
</dbReference>
<protein>
    <submittedName>
        <fullName evidence="1">Monodechloroaminopyrrolnitrin synthase PrnB</fullName>
    </submittedName>
</protein>
<dbReference type="Gene3D" id="1.20.58.480">
    <property type="match status" value="1"/>
</dbReference>
<dbReference type="InterPro" id="IPR037217">
    <property type="entry name" value="Trp/Indoleamine_2_3_dOase-like"/>
</dbReference>
<dbReference type="AlphaFoldDB" id="A0A250ITK4"/>
<sequence>MEQGQNFASMHAAITALDPLDALATMRRLPELNQQKDVPGILRLLHGILPPPGKARTWSYVEAAAAMRDIGFFLGSLKRHGHEPVEIVPALEPILLELARVTDLPPRETLLHVTVWNPPSPDAERRYTCCQAEVHLLESVRISMVSLESALHRLVELYELPIGSRLFAPMCDDVAEKLKKMVESIVYAYRTIPPRVFVQELRPYYDPIQVGGQSYLGPGAVEMPLFLLDHILWGSRSEHAEYKSFKETYLPYVLPQLRTLHGRFLGHISLLERVLEEVEAMGTLEEPVRGGLKSLDKIFEVLLRFRAPHVGLAEQAYQVESETHSVGSGGYAPSMLGDLLALTRDARSRLTAVLRGAEVSEPPARMSMAR</sequence>
<dbReference type="EMBL" id="CP022163">
    <property type="protein sequence ID" value="ATB34570.1"/>
    <property type="molecule type" value="Genomic_DNA"/>
</dbReference>
<dbReference type="SUPFAM" id="SSF140959">
    <property type="entry name" value="Indolic compounds 2,3-dioxygenase-like"/>
    <property type="match status" value="1"/>
</dbReference>
<evidence type="ECO:0000313" key="1">
    <source>
        <dbReference type="EMBL" id="ATB34570.1"/>
    </source>
</evidence>
<reference evidence="1 2" key="1">
    <citation type="submission" date="2017-06" db="EMBL/GenBank/DDBJ databases">
        <authorList>
            <person name="Kim H.J."/>
            <person name="Triplett B.A."/>
        </authorList>
    </citation>
    <scope>NUCLEOTIDE SEQUENCE [LARGE SCALE GENOMIC DNA]</scope>
    <source>
        <strain evidence="1 2">DSM 14713</strain>
    </source>
</reference>
<dbReference type="InterPro" id="IPR015029">
    <property type="entry name" value="PrnB"/>
</dbReference>
<organism evidence="1 2">
    <name type="scientific">Melittangium boletus DSM 14713</name>
    <dbReference type="NCBI Taxonomy" id="1294270"/>
    <lineage>
        <taxon>Bacteria</taxon>
        <taxon>Pseudomonadati</taxon>
        <taxon>Myxococcota</taxon>
        <taxon>Myxococcia</taxon>
        <taxon>Myxococcales</taxon>
        <taxon>Cystobacterineae</taxon>
        <taxon>Archangiaceae</taxon>
        <taxon>Melittangium</taxon>
    </lineage>
</organism>
<dbReference type="Gene3D" id="1.20.58.1320">
    <property type="match status" value="1"/>
</dbReference>
<gene>
    <name evidence="1" type="ORF">MEBOL_008075</name>
</gene>
<dbReference type="KEGG" id="mbd:MEBOL_008075"/>
<name>A0A250ITK4_9BACT</name>
<evidence type="ECO:0000313" key="2">
    <source>
        <dbReference type="Proteomes" id="UP000217289"/>
    </source>
</evidence>
<dbReference type="GO" id="GO:0046872">
    <property type="term" value="F:metal ion binding"/>
    <property type="evidence" value="ECO:0007669"/>
    <property type="project" value="InterPro"/>
</dbReference>
<keyword evidence="2" id="KW-1185">Reference proteome</keyword>
<proteinExistence type="predicted"/>